<protein>
    <submittedName>
        <fullName evidence="1">Uncharacterized protein</fullName>
    </submittedName>
</protein>
<accession>A0A9W8NBV5</accession>
<gene>
    <name evidence="1" type="ORF">NPX13_g6798</name>
</gene>
<evidence type="ECO:0000313" key="2">
    <source>
        <dbReference type="Proteomes" id="UP001148614"/>
    </source>
</evidence>
<reference evidence="1" key="1">
    <citation type="submission" date="2022-07" db="EMBL/GenBank/DDBJ databases">
        <title>Genome Sequence of Xylaria arbuscula.</title>
        <authorList>
            <person name="Buettner E."/>
        </authorList>
    </citation>
    <scope>NUCLEOTIDE SEQUENCE</scope>
    <source>
        <strain evidence="1">VT107</strain>
    </source>
</reference>
<comment type="caution">
    <text evidence="1">The sequence shown here is derived from an EMBL/GenBank/DDBJ whole genome shotgun (WGS) entry which is preliminary data.</text>
</comment>
<dbReference type="AlphaFoldDB" id="A0A9W8NBV5"/>
<sequence>MAGIEYQQVTPYDPTTVKIKTIDPREPGTVFLAGQKFADSKNTRIAIAEVIGQTNSDSDEKYATLTKNGYENRELFETAFWDWETSMWDSSLRTMLREVETYIYTAMFGEEIVGAAILIHLCEDFPETMKPPKAPRTAFPDPSDWEAVKAYAMSGRKDNELRLQVNHNLNTIRRQHGLDDV</sequence>
<proteinExistence type="predicted"/>
<name>A0A9W8NBV5_9PEZI</name>
<evidence type="ECO:0000313" key="1">
    <source>
        <dbReference type="EMBL" id="KAJ3567354.1"/>
    </source>
</evidence>
<organism evidence="1 2">
    <name type="scientific">Xylaria arbuscula</name>
    <dbReference type="NCBI Taxonomy" id="114810"/>
    <lineage>
        <taxon>Eukaryota</taxon>
        <taxon>Fungi</taxon>
        <taxon>Dikarya</taxon>
        <taxon>Ascomycota</taxon>
        <taxon>Pezizomycotina</taxon>
        <taxon>Sordariomycetes</taxon>
        <taxon>Xylariomycetidae</taxon>
        <taxon>Xylariales</taxon>
        <taxon>Xylariaceae</taxon>
        <taxon>Xylaria</taxon>
    </lineage>
</organism>
<keyword evidence="2" id="KW-1185">Reference proteome</keyword>
<dbReference type="Proteomes" id="UP001148614">
    <property type="component" value="Unassembled WGS sequence"/>
</dbReference>
<dbReference type="EMBL" id="JANPWZ010001249">
    <property type="protein sequence ID" value="KAJ3567354.1"/>
    <property type="molecule type" value="Genomic_DNA"/>
</dbReference>